<evidence type="ECO:0000313" key="4">
    <source>
        <dbReference type="EMBL" id="GAA0620806.1"/>
    </source>
</evidence>
<feature type="region of interest" description="Disordered" evidence="3">
    <location>
        <begin position="222"/>
        <end position="303"/>
    </location>
</feature>
<sequence length="512" mass="52105">MNTHEHLSIETLADYAEGLLGDAESTAVADHLASCADCTAEADLLVSVSTILAADDPGPMPEQYAARIDAALADLAAAEPVTPKRVGTTPPGKGAEGAAVIDLASRRRFAPAARVTSVAASLVLLIGGVAIGMQALDNTDAGNPGDDLGALDNPSAEPTNSARYLAYALSAKEKPKGKNAERRKDGSVADKRTGAVFLKSGKVLFPDGVVVVPKKDGQTEVRTFDVQSGKSRKIATFRADDPRPTVTAPAPETPQAAENTPQATPEPTPQAPAARPSNGPNKASTMAAQSAQSDPYVTNSGDTYNPDNFAAKVQALLRNAGYTAEGAPAGSASNSTDQGRAASKAVRSDSQSDAAVPARGPAPAELQAKVKRCATQLKLGEVLAGDAGVWRGQNATVIVARNGSEAKQAVGYVVYGECTSAAPATAADVQWEMRVDFPSAQAEPAPTTSDGNSGSNQSPSNSNSNTNSNTNTVTPSVKTSTAPSVSTSTVTPGVTSSVGNTLTNGLATSTEP</sequence>
<feature type="compositionally biased region" description="Polar residues" evidence="3">
    <location>
        <begin position="499"/>
        <end position="512"/>
    </location>
</feature>
<keyword evidence="2" id="KW-0804">Transcription</keyword>
<evidence type="ECO:0000256" key="1">
    <source>
        <dbReference type="ARBA" id="ARBA00023015"/>
    </source>
</evidence>
<keyword evidence="1" id="KW-0805">Transcription regulation</keyword>
<evidence type="ECO:0000313" key="5">
    <source>
        <dbReference type="Proteomes" id="UP001500957"/>
    </source>
</evidence>
<dbReference type="Gene3D" id="1.10.10.1320">
    <property type="entry name" value="Anti-sigma factor, zinc-finger domain"/>
    <property type="match status" value="1"/>
</dbReference>
<protein>
    <recommendedName>
        <fullName evidence="6">Zinc-finger domain-containing protein</fullName>
    </recommendedName>
</protein>
<feature type="region of interest" description="Disordered" evidence="3">
    <location>
        <begin position="325"/>
        <end position="362"/>
    </location>
</feature>
<evidence type="ECO:0008006" key="6">
    <source>
        <dbReference type="Google" id="ProtNLM"/>
    </source>
</evidence>
<dbReference type="InterPro" id="IPR041916">
    <property type="entry name" value="Anti_sigma_zinc_sf"/>
</dbReference>
<feature type="compositionally biased region" description="Polar residues" evidence="3">
    <location>
        <begin position="278"/>
        <end position="303"/>
    </location>
</feature>
<dbReference type="RefSeq" id="WP_344605022.1">
    <property type="nucleotide sequence ID" value="NZ_BAAAHE010000018.1"/>
</dbReference>
<name>A0ABP3RYH4_9ACTN</name>
<organism evidence="4 5">
    <name type="scientific">Sporichthya brevicatena</name>
    <dbReference type="NCBI Taxonomy" id="171442"/>
    <lineage>
        <taxon>Bacteria</taxon>
        <taxon>Bacillati</taxon>
        <taxon>Actinomycetota</taxon>
        <taxon>Actinomycetes</taxon>
        <taxon>Sporichthyales</taxon>
        <taxon>Sporichthyaceae</taxon>
        <taxon>Sporichthya</taxon>
    </lineage>
</organism>
<evidence type="ECO:0000256" key="2">
    <source>
        <dbReference type="ARBA" id="ARBA00023163"/>
    </source>
</evidence>
<dbReference type="Proteomes" id="UP001500957">
    <property type="component" value="Unassembled WGS sequence"/>
</dbReference>
<feature type="compositionally biased region" description="Low complexity" evidence="3">
    <location>
        <begin position="244"/>
        <end position="263"/>
    </location>
</feature>
<evidence type="ECO:0000256" key="3">
    <source>
        <dbReference type="SAM" id="MobiDB-lite"/>
    </source>
</evidence>
<feature type="region of interest" description="Disordered" evidence="3">
    <location>
        <begin position="440"/>
        <end position="512"/>
    </location>
</feature>
<gene>
    <name evidence="4" type="ORF">GCM10009547_24290</name>
</gene>
<comment type="caution">
    <text evidence="4">The sequence shown here is derived from an EMBL/GenBank/DDBJ whole genome shotgun (WGS) entry which is preliminary data.</text>
</comment>
<feature type="compositionally biased region" description="Low complexity" evidence="3">
    <location>
        <begin position="451"/>
        <end position="498"/>
    </location>
</feature>
<accession>A0ABP3RYH4</accession>
<dbReference type="EMBL" id="BAAAHE010000018">
    <property type="protein sequence ID" value="GAA0620806.1"/>
    <property type="molecule type" value="Genomic_DNA"/>
</dbReference>
<proteinExistence type="predicted"/>
<keyword evidence="5" id="KW-1185">Reference proteome</keyword>
<reference evidence="5" key="1">
    <citation type="journal article" date="2019" name="Int. J. Syst. Evol. Microbiol.">
        <title>The Global Catalogue of Microorganisms (GCM) 10K type strain sequencing project: providing services to taxonomists for standard genome sequencing and annotation.</title>
        <authorList>
            <consortium name="The Broad Institute Genomics Platform"/>
            <consortium name="The Broad Institute Genome Sequencing Center for Infectious Disease"/>
            <person name="Wu L."/>
            <person name="Ma J."/>
        </authorList>
    </citation>
    <scope>NUCLEOTIDE SEQUENCE [LARGE SCALE GENOMIC DNA]</scope>
    <source>
        <strain evidence="5">JCM 10671</strain>
    </source>
</reference>